<keyword evidence="5" id="KW-1185">Reference proteome</keyword>
<evidence type="ECO:0000256" key="1">
    <source>
        <dbReference type="SAM" id="MobiDB-lite"/>
    </source>
</evidence>
<protein>
    <submittedName>
        <fullName evidence="4">Uncharacterized protein</fullName>
    </submittedName>
</protein>
<feature type="chain" id="PRO_5024278470" evidence="3">
    <location>
        <begin position="26"/>
        <end position="90"/>
    </location>
</feature>
<keyword evidence="2" id="KW-1133">Transmembrane helix</keyword>
<evidence type="ECO:0000313" key="4">
    <source>
        <dbReference type="EMBL" id="KAB1259459.1"/>
    </source>
</evidence>
<accession>A0A5N4CKL2</accession>
<dbReference type="AlphaFoldDB" id="A0A5N4CKL2"/>
<dbReference type="EMBL" id="JWIN03000022">
    <property type="protein sequence ID" value="KAB1259459.1"/>
    <property type="molecule type" value="Genomic_DNA"/>
</dbReference>
<feature type="transmembrane region" description="Helical" evidence="2">
    <location>
        <begin position="50"/>
        <end position="74"/>
    </location>
</feature>
<feature type="region of interest" description="Disordered" evidence="1">
    <location>
        <begin position="24"/>
        <end position="45"/>
    </location>
</feature>
<organism evidence="4 5">
    <name type="scientific">Camelus dromedarius</name>
    <name type="common">Dromedary</name>
    <name type="synonym">Arabian camel</name>
    <dbReference type="NCBI Taxonomy" id="9838"/>
    <lineage>
        <taxon>Eukaryota</taxon>
        <taxon>Metazoa</taxon>
        <taxon>Chordata</taxon>
        <taxon>Craniata</taxon>
        <taxon>Vertebrata</taxon>
        <taxon>Euteleostomi</taxon>
        <taxon>Mammalia</taxon>
        <taxon>Eutheria</taxon>
        <taxon>Laurasiatheria</taxon>
        <taxon>Artiodactyla</taxon>
        <taxon>Tylopoda</taxon>
        <taxon>Camelidae</taxon>
        <taxon>Camelus</taxon>
    </lineage>
</organism>
<keyword evidence="3" id="KW-0732">Signal</keyword>
<evidence type="ECO:0000313" key="5">
    <source>
        <dbReference type="Proteomes" id="UP000299084"/>
    </source>
</evidence>
<evidence type="ECO:0000256" key="2">
    <source>
        <dbReference type="SAM" id="Phobius"/>
    </source>
</evidence>
<proteinExistence type="predicted"/>
<keyword evidence="2" id="KW-0812">Transmembrane</keyword>
<gene>
    <name evidence="4" type="ORF">Cadr_000025617</name>
</gene>
<dbReference type="Proteomes" id="UP000299084">
    <property type="component" value="Unassembled WGS sequence"/>
</dbReference>
<name>A0A5N4CKL2_CAMDR</name>
<comment type="caution">
    <text evidence="4">The sequence shown here is derived from an EMBL/GenBank/DDBJ whole genome shotgun (WGS) entry which is preliminary data.</text>
</comment>
<dbReference type="STRING" id="9838.ENSCDRP00005016313"/>
<reference evidence="4 5" key="1">
    <citation type="journal article" date="2019" name="Mol. Ecol. Resour.">
        <title>Improving Illumina assemblies with Hi-C and long reads: an example with the North African dromedary.</title>
        <authorList>
            <person name="Elbers J.P."/>
            <person name="Rogers M.F."/>
            <person name="Perelman P.L."/>
            <person name="Proskuryakova A.A."/>
            <person name="Serdyukova N.A."/>
            <person name="Johnson W.E."/>
            <person name="Horin P."/>
            <person name="Corander J."/>
            <person name="Murphy D."/>
            <person name="Burger P.A."/>
        </authorList>
    </citation>
    <scope>NUCLEOTIDE SEQUENCE [LARGE SCALE GENOMIC DNA]</scope>
    <source>
        <strain evidence="4">Drom800</strain>
        <tissue evidence="4">Blood</tissue>
    </source>
</reference>
<keyword evidence="2" id="KW-0472">Membrane</keyword>
<sequence>MAGSQLPPPLLLLALVLLLPPKTSTTLSPHTVTSTAPGDTGAPKLHRNPGVVVAVCLLVSILLIGSVVMAVKCCHKDMSEFQRMDEETVH</sequence>
<evidence type="ECO:0000256" key="3">
    <source>
        <dbReference type="SAM" id="SignalP"/>
    </source>
</evidence>
<feature type="signal peptide" evidence="3">
    <location>
        <begin position="1"/>
        <end position="25"/>
    </location>
</feature>